<gene>
    <name evidence="2" type="ORF">IC006_1275</name>
    <name evidence="3" type="ORF">IC007_1250</name>
</gene>
<evidence type="ECO:0000313" key="4">
    <source>
        <dbReference type="Proteomes" id="UP000322983"/>
    </source>
</evidence>
<evidence type="ECO:0000259" key="1">
    <source>
        <dbReference type="Pfam" id="PF08241"/>
    </source>
</evidence>
<reference evidence="5" key="1">
    <citation type="submission" date="2018-09" db="EMBL/GenBank/DDBJ databases">
        <title>Complete Genome Sequencing of Sulfolobus sp. JCM 16834.</title>
        <authorList>
            <person name="Kato S."/>
            <person name="Itoh T."/>
            <person name="Ohkuma M."/>
        </authorList>
    </citation>
    <scope>NUCLEOTIDE SEQUENCE [LARGE SCALE GENOMIC DNA]</scope>
    <source>
        <strain evidence="5">IC-007</strain>
    </source>
</reference>
<dbReference type="RefSeq" id="WP_054845631.1">
    <property type="nucleotide sequence ID" value="NZ_AP018929.1"/>
</dbReference>
<dbReference type="OrthoDB" id="1018at2157"/>
<keyword evidence="4" id="KW-1185">Reference proteome</keyword>
<evidence type="ECO:0000313" key="2">
    <source>
        <dbReference type="EMBL" id="BBG23975.1"/>
    </source>
</evidence>
<proteinExistence type="predicted"/>
<accession>A0A510DUV6</accession>
<dbReference type="KEGG" id="step:IC006_1275"/>
<dbReference type="Gene3D" id="3.40.50.150">
    <property type="entry name" value="Vaccinia Virus protein VP39"/>
    <property type="match status" value="1"/>
</dbReference>
<evidence type="ECO:0000313" key="3">
    <source>
        <dbReference type="EMBL" id="BBG26730.1"/>
    </source>
</evidence>
<organism evidence="2 4">
    <name type="scientific">Sulfuracidifex tepidarius</name>
    <dbReference type="NCBI Taxonomy" id="1294262"/>
    <lineage>
        <taxon>Archaea</taxon>
        <taxon>Thermoproteota</taxon>
        <taxon>Thermoprotei</taxon>
        <taxon>Sulfolobales</taxon>
        <taxon>Sulfolobaceae</taxon>
        <taxon>Sulfuracidifex</taxon>
    </lineage>
</organism>
<reference evidence="2 4" key="2">
    <citation type="journal article" date="2020" name="Int. J. Syst. Evol. Microbiol.">
        <title>Sulfuracidifex tepidarius gen. nov., sp. nov. and transfer of Sulfolobus metallicus Huber and Stetter 1992 to the genus Sulfuracidifex as Sulfuracidifex metallicus comb. nov.</title>
        <authorList>
            <person name="Itoh T."/>
            <person name="Miura T."/>
            <person name="Sakai H.D."/>
            <person name="Kato S."/>
            <person name="Ohkuma M."/>
            <person name="Takashina T."/>
        </authorList>
    </citation>
    <scope>NUCLEOTIDE SEQUENCE [LARGE SCALE GENOMIC DNA]</scope>
    <source>
        <strain evidence="2 4">IC-006</strain>
        <strain evidence="3">IC-007</strain>
    </source>
</reference>
<dbReference type="GeneID" id="41717593"/>
<dbReference type="EMBL" id="AP018929">
    <property type="protein sequence ID" value="BBG23975.1"/>
    <property type="molecule type" value="Genomic_DNA"/>
</dbReference>
<dbReference type="CDD" id="cd02440">
    <property type="entry name" value="AdoMet_MTases"/>
    <property type="match status" value="1"/>
</dbReference>
<feature type="domain" description="Methyltransferase type 11" evidence="1">
    <location>
        <begin position="58"/>
        <end position="158"/>
    </location>
</feature>
<keyword evidence="2" id="KW-0830">Ubiquinone</keyword>
<accession>A0A510E3S9</accession>
<protein>
    <submittedName>
        <fullName evidence="2">Ubiquinone/menaquinone biosynthesis C-methyltransferase UbiE</fullName>
    </submittedName>
</protein>
<dbReference type="Pfam" id="PF08241">
    <property type="entry name" value="Methyltransf_11"/>
    <property type="match status" value="1"/>
</dbReference>
<dbReference type="AlphaFoldDB" id="A0A510DUV6"/>
<dbReference type="SUPFAM" id="SSF53335">
    <property type="entry name" value="S-adenosyl-L-methionine-dependent methyltransferases"/>
    <property type="match status" value="1"/>
</dbReference>
<dbReference type="GO" id="GO:0008757">
    <property type="term" value="F:S-adenosylmethionine-dependent methyltransferase activity"/>
    <property type="evidence" value="ECO:0007669"/>
    <property type="project" value="InterPro"/>
</dbReference>
<sequence length="199" mass="23208">MSSEFFKETHPELKRLGIEIPEMEKRYPTLMRMGISHDDMIYLARRISPLLQGSRDILDIGCGNCLIATLIAKLISSKIFVIDEWKEMSVDTAKRNASIDKVELEIGEMKQDQGLPYKDNHFDAVYSVMFLFNVPKERRDLLLEETRRVLTQDGKFVVVDNFIFRGKMKRELTSHGFQQLWYGEENAFSFFLLKNVKST</sequence>
<dbReference type="InterPro" id="IPR029063">
    <property type="entry name" value="SAM-dependent_MTases_sf"/>
</dbReference>
<name>A0A510DUV6_9CREN</name>
<dbReference type="Proteomes" id="UP000325030">
    <property type="component" value="Chromosome"/>
</dbReference>
<dbReference type="STRING" id="1294262.GCA_001316085_01238"/>
<dbReference type="Proteomes" id="UP000322983">
    <property type="component" value="Chromosome"/>
</dbReference>
<dbReference type="InterPro" id="IPR013216">
    <property type="entry name" value="Methyltransf_11"/>
</dbReference>
<evidence type="ECO:0000313" key="5">
    <source>
        <dbReference type="Proteomes" id="UP000325030"/>
    </source>
</evidence>
<dbReference type="EMBL" id="AP018930">
    <property type="protein sequence ID" value="BBG26730.1"/>
    <property type="molecule type" value="Genomic_DNA"/>
</dbReference>